<keyword evidence="2" id="KW-0472">Membrane</keyword>
<reference evidence="4" key="1">
    <citation type="submission" date="2021-01" db="EMBL/GenBank/DDBJ databases">
        <title>Genome sequence of strain Noviherbaspirillum sp. DKR-6.</title>
        <authorList>
            <person name="Chaudhary D.K."/>
        </authorList>
    </citation>
    <scope>NUCLEOTIDE SEQUENCE</scope>
    <source>
        <strain evidence="4">DKR-6</strain>
    </source>
</reference>
<accession>A0A934SPL4</accession>
<dbReference type="GO" id="GO:0000155">
    <property type="term" value="F:phosphorelay sensor kinase activity"/>
    <property type="evidence" value="ECO:0007669"/>
    <property type="project" value="InterPro"/>
</dbReference>
<dbReference type="InterPro" id="IPR036890">
    <property type="entry name" value="HATPase_C_sf"/>
</dbReference>
<evidence type="ECO:0000313" key="5">
    <source>
        <dbReference type="Proteomes" id="UP000622890"/>
    </source>
</evidence>
<feature type="transmembrane region" description="Helical" evidence="2">
    <location>
        <begin position="126"/>
        <end position="146"/>
    </location>
</feature>
<keyword evidence="2" id="KW-1133">Transmembrane helix</keyword>
<name>A0A934SPL4_9BURK</name>
<organism evidence="4 5">
    <name type="scientific">Noviherbaspirillum pedocola</name>
    <dbReference type="NCBI Taxonomy" id="2801341"/>
    <lineage>
        <taxon>Bacteria</taxon>
        <taxon>Pseudomonadati</taxon>
        <taxon>Pseudomonadota</taxon>
        <taxon>Betaproteobacteria</taxon>
        <taxon>Burkholderiales</taxon>
        <taxon>Oxalobacteraceae</taxon>
        <taxon>Noviherbaspirillum</taxon>
    </lineage>
</organism>
<feature type="transmembrane region" description="Helical" evidence="2">
    <location>
        <begin position="25"/>
        <end position="45"/>
    </location>
</feature>
<dbReference type="InterPro" id="IPR010559">
    <property type="entry name" value="Sig_transdc_His_kin_internal"/>
</dbReference>
<comment type="caution">
    <text evidence="4">The sequence shown here is derived from an EMBL/GenBank/DDBJ whole genome shotgun (WGS) entry which is preliminary data.</text>
</comment>
<keyword evidence="1" id="KW-0175">Coiled coil</keyword>
<proteinExistence type="predicted"/>
<gene>
    <name evidence="4" type="ORF">JJB74_01060</name>
</gene>
<dbReference type="PANTHER" id="PTHR34220:SF9">
    <property type="entry name" value="SIGNAL TRANSDUCTION HISTIDINE KINASE INTERNAL REGION DOMAIN-CONTAINING PROTEIN"/>
    <property type="match status" value="1"/>
</dbReference>
<keyword evidence="5" id="KW-1185">Reference proteome</keyword>
<feature type="transmembrane region" description="Helical" evidence="2">
    <location>
        <begin position="57"/>
        <end position="78"/>
    </location>
</feature>
<evidence type="ECO:0000259" key="3">
    <source>
        <dbReference type="Pfam" id="PF06580"/>
    </source>
</evidence>
<dbReference type="Pfam" id="PF06580">
    <property type="entry name" value="His_kinase"/>
    <property type="match status" value="1"/>
</dbReference>
<dbReference type="SUPFAM" id="SSF55874">
    <property type="entry name" value="ATPase domain of HSP90 chaperone/DNA topoisomerase II/histidine kinase"/>
    <property type="match status" value="1"/>
</dbReference>
<dbReference type="PANTHER" id="PTHR34220">
    <property type="entry name" value="SENSOR HISTIDINE KINASE YPDA"/>
    <property type="match status" value="1"/>
</dbReference>
<dbReference type="GO" id="GO:0016020">
    <property type="term" value="C:membrane"/>
    <property type="evidence" value="ECO:0007669"/>
    <property type="project" value="InterPro"/>
</dbReference>
<evidence type="ECO:0000313" key="4">
    <source>
        <dbReference type="EMBL" id="MBK4733207.1"/>
    </source>
</evidence>
<dbReference type="InterPro" id="IPR050640">
    <property type="entry name" value="Bact_2-comp_sensor_kinase"/>
</dbReference>
<sequence length="365" mass="39806">MRCIWFDDVNTPLPSAHDKPPLRQFSVHFVVVTVFNVLCAALITWGLKMGGDFRENLVYSLCIGTLALVFIDGGRLLLWNTGRARLPGFMLLTLASLPAAQILGSLVASALLGIPHRHALPGSDGYPVQLLIFTMMAGIATTWFFYSRGRMATLAAEAEAEKARAAAQERLAAQAQLQMLQAQIEPHMLFNTLANLQGLIAIDPPRAQHLLEQLIVYLRAALDAARAAQTTLEKEFTLLRAYLELMSVRMGSRLSYALDLPPELRGVAIAPMLLQPLVENAIRHGLEPKIEGGRIDIRAAREHSELVLAVVDTGLGLDAPAQHGSGMALANINERLRALYGDHAHFTLLPNAPCGAIAEIRIRTP</sequence>
<dbReference type="Proteomes" id="UP000622890">
    <property type="component" value="Unassembled WGS sequence"/>
</dbReference>
<evidence type="ECO:0000256" key="2">
    <source>
        <dbReference type="SAM" id="Phobius"/>
    </source>
</evidence>
<dbReference type="AlphaFoldDB" id="A0A934SPL4"/>
<keyword evidence="2" id="KW-0812">Transmembrane</keyword>
<dbReference type="Gene3D" id="3.30.565.10">
    <property type="entry name" value="Histidine kinase-like ATPase, C-terminal domain"/>
    <property type="match status" value="1"/>
</dbReference>
<feature type="transmembrane region" description="Helical" evidence="2">
    <location>
        <begin position="90"/>
        <end position="114"/>
    </location>
</feature>
<evidence type="ECO:0000256" key="1">
    <source>
        <dbReference type="SAM" id="Coils"/>
    </source>
</evidence>
<keyword evidence="4" id="KW-0808">Transferase</keyword>
<keyword evidence="4" id="KW-0418">Kinase</keyword>
<feature type="domain" description="Signal transduction histidine kinase internal region" evidence="3">
    <location>
        <begin position="175"/>
        <end position="254"/>
    </location>
</feature>
<dbReference type="EMBL" id="JAEPBG010000001">
    <property type="protein sequence ID" value="MBK4733207.1"/>
    <property type="molecule type" value="Genomic_DNA"/>
</dbReference>
<protein>
    <submittedName>
        <fullName evidence="4">Histidine kinase</fullName>
    </submittedName>
</protein>
<feature type="coiled-coil region" evidence="1">
    <location>
        <begin position="158"/>
        <end position="185"/>
    </location>
</feature>